<keyword evidence="1" id="KW-0732">Signal</keyword>
<dbReference type="Proteomes" id="UP001209878">
    <property type="component" value="Unassembled WGS sequence"/>
</dbReference>
<keyword evidence="3" id="KW-1185">Reference proteome</keyword>
<feature type="signal peptide" evidence="1">
    <location>
        <begin position="1"/>
        <end position="22"/>
    </location>
</feature>
<reference evidence="2" key="1">
    <citation type="journal article" date="2023" name="Mol. Biol. Evol.">
        <title>Third-Generation Sequencing Reveals the Adaptive Role of the Epigenome in Three Deep-Sea Polychaetes.</title>
        <authorList>
            <person name="Perez M."/>
            <person name="Aroh O."/>
            <person name="Sun Y."/>
            <person name="Lan Y."/>
            <person name="Juniper S.K."/>
            <person name="Young C.R."/>
            <person name="Angers B."/>
            <person name="Qian P.Y."/>
        </authorList>
    </citation>
    <scope>NUCLEOTIDE SEQUENCE</scope>
    <source>
        <strain evidence="2">R07B-5</strain>
    </source>
</reference>
<organism evidence="2 3">
    <name type="scientific">Ridgeia piscesae</name>
    <name type="common">Tubeworm</name>
    <dbReference type="NCBI Taxonomy" id="27915"/>
    <lineage>
        <taxon>Eukaryota</taxon>
        <taxon>Metazoa</taxon>
        <taxon>Spiralia</taxon>
        <taxon>Lophotrochozoa</taxon>
        <taxon>Annelida</taxon>
        <taxon>Polychaeta</taxon>
        <taxon>Sedentaria</taxon>
        <taxon>Canalipalpata</taxon>
        <taxon>Sabellida</taxon>
        <taxon>Siboglinidae</taxon>
        <taxon>Ridgeia</taxon>
    </lineage>
</organism>
<evidence type="ECO:0000256" key="1">
    <source>
        <dbReference type="SAM" id="SignalP"/>
    </source>
</evidence>
<comment type="caution">
    <text evidence="2">The sequence shown here is derived from an EMBL/GenBank/DDBJ whole genome shotgun (WGS) entry which is preliminary data.</text>
</comment>
<gene>
    <name evidence="2" type="ORF">NP493_168g02012</name>
</gene>
<sequence length="88" mass="9899">METKHVMFACVVLVCLARLTATEPLEDQLPDTTGLFFGKRSSNPNLNNLLFNRRSYSQALSGKFSLADARRVCRTVRVTCARWGVDYA</sequence>
<evidence type="ECO:0000313" key="2">
    <source>
        <dbReference type="EMBL" id="KAK2187364.1"/>
    </source>
</evidence>
<evidence type="ECO:0000313" key="3">
    <source>
        <dbReference type="Proteomes" id="UP001209878"/>
    </source>
</evidence>
<protein>
    <submittedName>
        <fullName evidence="2">Uncharacterized protein</fullName>
    </submittedName>
</protein>
<proteinExistence type="predicted"/>
<accession>A0AAD9P389</accession>
<feature type="chain" id="PRO_5042066454" evidence="1">
    <location>
        <begin position="23"/>
        <end position="88"/>
    </location>
</feature>
<dbReference type="AlphaFoldDB" id="A0AAD9P389"/>
<name>A0AAD9P389_RIDPI</name>
<dbReference type="EMBL" id="JAODUO010000168">
    <property type="protein sequence ID" value="KAK2187364.1"/>
    <property type="molecule type" value="Genomic_DNA"/>
</dbReference>